<comment type="caution">
    <text evidence="2">The sequence shown here is derived from an EMBL/GenBank/DDBJ whole genome shotgun (WGS) entry which is preliminary data.</text>
</comment>
<evidence type="ECO:0000313" key="3">
    <source>
        <dbReference type="Proteomes" id="UP000005446"/>
    </source>
</evidence>
<proteinExistence type="predicted"/>
<dbReference type="HOGENOM" id="CLU_2441055_0_0_1"/>
<accession>H0EUL8</accession>
<feature type="region of interest" description="Disordered" evidence="1">
    <location>
        <begin position="71"/>
        <end position="90"/>
    </location>
</feature>
<name>H0EUL8_GLAL7</name>
<reference evidence="2 3" key="1">
    <citation type="journal article" date="2012" name="Eukaryot. Cell">
        <title>Genome sequence of the fungus Glarea lozoyensis: the first genome sequence of a species from the Helotiaceae family.</title>
        <authorList>
            <person name="Youssar L."/>
            <person name="Gruening B.A."/>
            <person name="Erxleben A."/>
            <person name="Guenther S."/>
            <person name="Huettel W."/>
        </authorList>
    </citation>
    <scope>NUCLEOTIDE SEQUENCE [LARGE SCALE GENOMIC DNA]</scope>
    <source>
        <strain evidence="3">ATCC 74030 / MF5533</strain>
    </source>
</reference>
<gene>
    <name evidence="2" type="ORF">M7I_6455</name>
</gene>
<evidence type="ECO:0000256" key="1">
    <source>
        <dbReference type="SAM" id="MobiDB-lite"/>
    </source>
</evidence>
<evidence type="ECO:0000313" key="2">
    <source>
        <dbReference type="EMBL" id="EHK97794.1"/>
    </source>
</evidence>
<dbReference type="InParanoid" id="H0EUL8"/>
<protein>
    <submittedName>
        <fullName evidence="2">Uncharacterized protein</fullName>
    </submittedName>
</protein>
<dbReference type="EMBL" id="AGUE01000177">
    <property type="protein sequence ID" value="EHK97794.1"/>
    <property type="molecule type" value="Genomic_DNA"/>
</dbReference>
<sequence length="90" mass="9763">MQNHTYKLSSIMLNTKRRDDRNLELLGAILPYTIDHPHYSPSSNGGGEKVESPQGSRRFVLDRVVLGPRELAAQNQRAAGPAPPGASALA</sequence>
<feature type="region of interest" description="Disordered" evidence="1">
    <location>
        <begin position="36"/>
        <end position="58"/>
    </location>
</feature>
<organism evidence="2 3">
    <name type="scientific">Glarea lozoyensis (strain ATCC 74030 / MF5533)</name>
    <dbReference type="NCBI Taxonomy" id="1104152"/>
    <lineage>
        <taxon>Eukaryota</taxon>
        <taxon>Fungi</taxon>
        <taxon>Dikarya</taxon>
        <taxon>Ascomycota</taxon>
        <taxon>Pezizomycotina</taxon>
        <taxon>Leotiomycetes</taxon>
        <taxon>Helotiales</taxon>
        <taxon>Helotiaceae</taxon>
        <taxon>Glarea</taxon>
    </lineage>
</organism>
<dbReference type="AlphaFoldDB" id="H0EUL8"/>
<dbReference type="Proteomes" id="UP000005446">
    <property type="component" value="Unassembled WGS sequence"/>
</dbReference>
<keyword evidence="3" id="KW-1185">Reference proteome</keyword>